<evidence type="ECO:0000313" key="2">
    <source>
        <dbReference type="Proteomes" id="UP000824071"/>
    </source>
</evidence>
<dbReference type="SUPFAM" id="SSF158622">
    <property type="entry name" value="YheA/YmcA-like"/>
    <property type="match status" value="1"/>
</dbReference>
<organism evidence="1 2">
    <name type="scientific">Candidatus Fimenecus excrementigallinarum</name>
    <dbReference type="NCBI Taxonomy" id="2840816"/>
    <lineage>
        <taxon>Bacteria</taxon>
        <taxon>Bacillati</taxon>
        <taxon>Bacillota</taxon>
        <taxon>Clostridia</taxon>
        <taxon>Candidatus Fimenecus</taxon>
    </lineage>
</organism>
<protein>
    <submittedName>
        <fullName evidence="1">YlbF family regulator</fullName>
    </submittedName>
</protein>
<name>A0A9D1IER7_9FIRM</name>
<reference evidence="1" key="1">
    <citation type="submission" date="2020-10" db="EMBL/GenBank/DDBJ databases">
        <authorList>
            <person name="Gilroy R."/>
        </authorList>
    </citation>
    <scope>NUCLEOTIDE SEQUENCE</scope>
    <source>
        <strain evidence="1">ChiGjej1B1-19959</strain>
    </source>
</reference>
<dbReference type="Proteomes" id="UP000824071">
    <property type="component" value="Unassembled WGS sequence"/>
</dbReference>
<gene>
    <name evidence="1" type="ORF">IAC53_03190</name>
</gene>
<evidence type="ECO:0000313" key="1">
    <source>
        <dbReference type="EMBL" id="HIU35595.1"/>
    </source>
</evidence>
<reference evidence="1" key="2">
    <citation type="journal article" date="2021" name="PeerJ">
        <title>Extensive microbial diversity within the chicken gut microbiome revealed by metagenomics and culture.</title>
        <authorList>
            <person name="Gilroy R."/>
            <person name="Ravi A."/>
            <person name="Getino M."/>
            <person name="Pursley I."/>
            <person name="Horton D.L."/>
            <person name="Alikhan N.F."/>
            <person name="Baker D."/>
            <person name="Gharbi K."/>
            <person name="Hall N."/>
            <person name="Watson M."/>
            <person name="Adriaenssens E.M."/>
            <person name="Foster-Nyarko E."/>
            <person name="Jarju S."/>
            <person name="Secka A."/>
            <person name="Antonio M."/>
            <person name="Oren A."/>
            <person name="Chaudhuri R.R."/>
            <person name="La Ragione R."/>
            <person name="Hildebrand F."/>
            <person name="Pallen M.J."/>
        </authorList>
    </citation>
    <scope>NUCLEOTIDE SEQUENCE</scope>
    <source>
        <strain evidence="1">ChiGjej1B1-19959</strain>
    </source>
</reference>
<accession>A0A9D1IER7</accession>
<sequence>MDIETLTRQLGAAIQQDETYLAYAAAKEANDADEALGALMGKIRLVQLNYQQEAAKETPDEVKMNQYNREFQAVYNEIMANEHMQAFETARQAVDDMMNRITGILAMCVNGEDPATCDPAAHNCAGDCSACGGCH</sequence>
<dbReference type="InterPro" id="IPR023378">
    <property type="entry name" value="YheA/YmcA-like_dom_sf"/>
</dbReference>
<proteinExistence type="predicted"/>
<dbReference type="Pfam" id="PF06133">
    <property type="entry name" value="Com_YlbF"/>
    <property type="match status" value="1"/>
</dbReference>
<comment type="caution">
    <text evidence="1">The sequence shown here is derived from an EMBL/GenBank/DDBJ whole genome shotgun (WGS) entry which is preliminary data.</text>
</comment>
<dbReference type="InterPro" id="IPR010368">
    <property type="entry name" value="Com_YlbF"/>
</dbReference>
<dbReference type="AlphaFoldDB" id="A0A9D1IER7"/>
<dbReference type="Gene3D" id="1.20.1500.10">
    <property type="entry name" value="YheA/YmcA-like"/>
    <property type="match status" value="1"/>
</dbReference>
<dbReference type="EMBL" id="DVMW01000024">
    <property type="protein sequence ID" value="HIU35595.1"/>
    <property type="molecule type" value="Genomic_DNA"/>
</dbReference>